<sequence length="49" mass="5477">MSILTSRIDARSPEFLANTARMRNLVAELHQQLDRVATGGDARARDKHS</sequence>
<dbReference type="EMBL" id="AUZX01005750">
    <property type="protein sequence ID" value="EQD66683.1"/>
    <property type="molecule type" value="Genomic_DNA"/>
</dbReference>
<name>T1BDX2_9ZZZZ</name>
<comment type="caution">
    <text evidence="1">The sequence shown here is derived from an EMBL/GenBank/DDBJ whole genome shotgun (WGS) entry which is preliminary data.</text>
</comment>
<reference evidence="1" key="1">
    <citation type="submission" date="2013-08" db="EMBL/GenBank/DDBJ databases">
        <authorList>
            <person name="Mendez C."/>
            <person name="Richter M."/>
            <person name="Ferrer M."/>
            <person name="Sanchez J."/>
        </authorList>
    </citation>
    <scope>NUCLEOTIDE SEQUENCE</scope>
</reference>
<accession>T1BDX2</accession>
<feature type="non-terminal residue" evidence="1">
    <location>
        <position position="49"/>
    </location>
</feature>
<reference evidence="1" key="2">
    <citation type="journal article" date="2014" name="ISME J.">
        <title>Microbial stratification in low pH oxic and suboxic macroscopic growths along an acid mine drainage.</title>
        <authorList>
            <person name="Mendez-Garcia C."/>
            <person name="Mesa V."/>
            <person name="Sprenger R.R."/>
            <person name="Richter M."/>
            <person name="Diez M.S."/>
            <person name="Solano J."/>
            <person name="Bargiela R."/>
            <person name="Golyshina O.V."/>
            <person name="Manteca A."/>
            <person name="Ramos J.L."/>
            <person name="Gallego J.R."/>
            <person name="Llorente I."/>
            <person name="Martins Dos Santos V.A."/>
            <person name="Jensen O.N."/>
            <person name="Pelaez A.I."/>
            <person name="Sanchez J."/>
            <person name="Ferrer M."/>
        </authorList>
    </citation>
    <scope>NUCLEOTIDE SEQUENCE</scope>
</reference>
<dbReference type="AlphaFoldDB" id="T1BDX2"/>
<gene>
    <name evidence="1" type="ORF">B1A_08027</name>
</gene>
<organism evidence="1">
    <name type="scientific">mine drainage metagenome</name>
    <dbReference type="NCBI Taxonomy" id="410659"/>
    <lineage>
        <taxon>unclassified sequences</taxon>
        <taxon>metagenomes</taxon>
        <taxon>ecological metagenomes</taxon>
    </lineage>
</organism>
<evidence type="ECO:0000313" key="1">
    <source>
        <dbReference type="EMBL" id="EQD66683.1"/>
    </source>
</evidence>
<proteinExistence type="predicted"/>
<protein>
    <submittedName>
        <fullName evidence="1">Uncharacterized protein</fullName>
    </submittedName>
</protein>